<protein>
    <submittedName>
        <fullName evidence="1">Uncharacterized protein</fullName>
    </submittedName>
</protein>
<accession>A0ABW5MFE4</accession>
<dbReference type="Proteomes" id="UP001597461">
    <property type="component" value="Unassembled WGS sequence"/>
</dbReference>
<dbReference type="RefSeq" id="WP_379074065.1">
    <property type="nucleotide sequence ID" value="NZ_JBHULL010000003.1"/>
</dbReference>
<keyword evidence="2" id="KW-1185">Reference proteome</keyword>
<sequence length="112" mass="13168">MATSLSPSLNDGFDKAKRKVRALYQNFDNKISGNLLLNYNEKDIEYDIRRLLTEFPTDSSQQFELLEQNITELMGVFLLTRLYEGQNRLSNLELQNLFGDILRKLWKDITDF</sequence>
<comment type="caution">
    <text evidence="1">The sequence shown here is derived from an EMBL/GenBank/DDBJ whole genome shotgun (WGS) entry which is preliminary data.</text>
</comment>
<evidence type="ECO:0000313" key="2">
    <source>
        <dbReference type="Proteomes" id="UP001597461"/>
    </source>
</evidence>
<reference evidence="2" key="1">
    <citation type="journal article" date="2019" name="Int. J. Syst. Evol. Microbiol.">
        <title>The Global Catalogue of Microorganisms (GCM) 10K type strain sequencing project: providing services to taxonomists for standard genome sequencing and annotation.</title>
        <authorList>
            <consortium name="The Broad Institute Genomics Platform"/>
            <consortium name="The Broad Institute Genome Sequencing Center for Infectious Disease"/>
            <person name="Wu L."/>
            <person name="Ma J."/>
        </authorList>
    </citation>
    <scope>NUCLEOTIDE SEQUENCE [LARGE SCALE GENOMIC DNA]</scope>
    <source>
        <strain evidence="2">KCTC 42866</strain>
    </source>
</reference>
<evidence type="ECO:0000313" key="1">
    <source>
        <dbReference type="EMBL" id="MFD2581175.1"/>
    </source>
</evidence>
<dbReference type="EMBL" id="JBHULL010000003">
    <property type="protein sequence ID" value="MFD2581175.1"/>
    <property type="molecule type" value="Genomic_DNA"/>
</dbReference>
<organism evidence="1 2">
    <name type="scientific">Pedobacter vanadiisoli</name>
    <dbReference type="NCBI Taxonomy" id="1761975"/>
    <lineage>
        <taxon>Bacteria</taxon>
        <taxon>Pseudomonadati</taxon>
        <taxon>Bacteroidota</taxon>
        <taxon>Sphingobacteriia</taxon>
        <taxon>Sphingobacteriales</taxon>
        <taxon>Sphingobacteriaceae</taxon>
        <taxon>Pedobacter</taxon>
    </lineage>
</organism>
<gene>
    <name evidence="1" type="ORF">ACFSR6_01645</name>
</gene>
<proteinExistence type="predicted"/>
<name>A0ABW5MFE4_9SPHI</name>